<dbReference type="EMBL" id="CAJOBP010035702">
    <property type="protein sequence ID" value="CAF4710808.1"/>
    <property type="molecule type" value="Genomic_DNA"/>
</dbReference>
<accession>A0A821IYG8</accession>
<dbReference type="AlphaFoldDB" id="A0A821IYG8"/>
<dbReference type="SMART" id="SM00238">
    <property type="entry name" value="BIR"/>
    <property type="match status" value="2"/>
</dbReference>
<dbReference type="Proteomes" id="UP000663873">
    <property type="component" value="Unassembled WGS sequence"/>
</dbReference>
<dbReference type="InterPro" id="IPR013083">
    <property type="entry name" value="Znf_RING/FYVE/PHD"/>
</dbReference>
<gene>
    <name evidence="1" type="ORF">UJA718_LOCUS36729</name>
</gene>
<dbReference type="PROSITE" id="PS50143">
    <property type="entry name" value="BIR_REPEAT_2"/>
    <property type="match status" value="2"/>
</dbReference>
<evidence type="ECO:0000313" key="2">
    <source>
        <dbReference type="Proteomes" id="UP000663873"/>
    </source>
</evidence>
<feature type="non-terminal residue" evidence="1">
    <location>
        <position position="1"/>
    </location>
</feature>
<comment type="caution">
    <text evidence="1">The sequence shown here is derived from an EMBL/GenBank/DDBJ whole genome shotgun (WGS) entry which is preliminary data.</text>
</comment>
<dbReference type="PANTHER" id="PTHR10044:SF139">
    <property type="entry name" value="DEATH-ASSOCIATED INHIBITOR OF APOPTOSIS 2"/>
    <property type="match status" value="1"/>
</dbReference>
<dbReference type="SUPFAM" id="SSF57924">
    <property type="entry name" value="Inhibitor of apoptosis (IAP) repeat"/>
    <property type="match status" value="2"/>
</dbReference>
<dbReference type="Gene3D" id="3.30.40.10">
    <property type="entry name" value="Zinc/RING finger domain, C3HC4 (zinc finger)"/>
    <property type="match status" value="1"/>
</dbReference>
<name>A0A821IYG8_9BILA</name>
<evidence type="ECO:0000313" key="1">
    <source>
        <dbReference type="EMBL" id="CAF4710808.1"/>
    </source>
</evidence>
<sequence length="262" mass="29765">ILNAVDFDDDKEKLIKSEKSFKNWPNISPSPMEMIKARWCRTGRITPDCTSCLYCGIEYHDWNANDNPLDIHQRLSLFCPFARSSHRMYSSSVPTKPIPEVFTKEKIANAATEPNSKLIATSASYYSIPEHRQTSLNTFPGGLPRNAEEIIRSGLYCVGQSTKLRCYNCRRSFNNIHDCPSGEINVMHRYQSPNCSYARLLPTQSETTSANIGDLCRWCLTNSKEIAAYPCMHLTSCTSCSKIVNTCILCDKKPQSFFRLYV</sequence>
<dbReference type="PANTHER" id="PTHR10044">
    <property type="entry name" value="INHIBITOR OF APOPTOSIS"/>
    <property type="match status" value="1"/>
</dbReference>
<dbReference type="Gene3D" id="1.10.1170.10">
    <property type="entry name" value="Inhibitor Of Apoptosis Protein (2mihbC-IAP-1), Chain A"/>
    <property type="match status" value="2"/>
</dbReference>
<reference evidence="1" key="1">
    <citation type="submission" date="2021-02" db="EMBL/GenBank/DDBJ databases">
        <authorList>
            <person name="Nowell W R."/>
        </authorList>
    </citation>
    <scope>NUCLEOTIDE SEQUENCE</scope>
</reference>
<dbReference type="GO" id="GO:0005737">
    <property type="term" value="C:cytoplasm"/>
    <property type="evidence" value="ECO:0007669"/>
    <property type="project" value="TreeGrafter"/>
</dbReference>
<dbReference type="InterPro" id="IPR001370">
    <property type="entry name" value="BIR_rpt"/>
</dbReference>
<keyword evidence="2" id="KW-1185">Reference proteome</keyword>
<dbReference type="GO" id="GO:0005634">
    <property type="term" value="C:nucleus"/>
    <property type="evidence" value="ECO:0007669"/>
    <property type="project" value="TreeGrafter"/>
</dbReference>
<dbReference type="Pfam" id="PF00653">
    <property type="entry name" value="BIR"/>
    <property type="match status" value="1"/>
</dbReference>
<dbReference type="InterPro" id="IPR050784">
    <property type="entry name" value="IAP"/>
</dbReference>
<proteinExistence type="predicted"/>
<organism evidence="1 2">
    <name type="scientific">Rotaria socialis</name>
    <dbReference type="NCBI Taxonomy" id="392032"/>
    <lineage>
        <taxon>Eukaryota</taxon>
        <taxon>Metazoa</taxon>
        <taxon>Spiralia</taxon>
        <taxon>Gnathifera</taxon>
        <taxon>Rotifera</taxon>
        <taxon>Eurotatoria</taxon>
        <taxon>Bdelloidea</taxon>
        <taxon>Philodinida</taxon>
        <taxon>Philodinidae</taxon>
        <taxon>Rotaria</taxon>
    </lineage>
</organism>
<protein>
    <submittedName>
        <fullName evidence="1">Uncharacterized protein</fullName>
    </submittedName>
</protein>
<dbReference type="Pfam" id="PF13920">
    <property type="entry name" value="zf-C3HC4_3"/>
    <property type="match status" value="1"/>
</dbReference>